<dbReference type="AlphaFoldDB" id="A0A101JPQ2"/>
<gene>
    <name evidence="2" type="ORF">ASB62_04475</name>
</gene>
<dbReference type="RefSeq" id="WP_059138800.1">
    <property type="nucleotide sequence ID" value="NZ_LMBR01000101.1"/>
</dbReference>
<dbReference type="EMBL" id="LMBR01000101">
    <property type="protein sequence ID" value="KUL30156.1"/>
    <property type="molecule type" value="Genomic_DNA"/>
</dbReference>
<accession>A0A101JPQ2</accession>
<sequence length="129" mass="14060">MVTFSPGIQVGNGISSLPDDPEYVPDERPLPDDADQRQQVRTTLVINSQAIDHRSGFVCVADPRLRSAFLSHTKAEKKALTYFSPGSGHLMVPSSAFRAVSHAFTVGCFFAIVSAGRFNSLSINRFPFS</sequence>
<reference evidence="2 3" key="1">
    <citation type="submission" date="2015-10" db="EMBL/GenBank/DDBJ databases">
        <title>Draft Genome Sequence of Chlorobium limicola strain Frasassi Growing under Artificial Lighting in the Frasassi Cave System.</title>
        <authorList>
            <person name="Mansor M."/>
            <person name="Macalady J."/>
        </authorList>
    </citation>
    <scope>NUCLEOTIDE SEQUENCE [LARGE SCALE GENOMIC DNA]</scope>
    <source>
        <strain evidence="2 3">Frasassi</strain>
    </source>
</reference>
<organism evidence="2 3">
    <name type="scientific">Chlorobium limicola</name>
    <dbReference type="NCBI Taxonomy" id="1092"/>
    <lineage>
        <taxon>Bacteria</taxon>
        <taxon>Pseudomonadati</taxon>
        <taxon>Chlorobiota</taxon>
        <taxon>Chlorobiia</taxon>
        <taxon>Chlorobiales</taxon>
        <taxon>Chlorobiaceae</taxon>
        <taxon>Chlorobium/Pelodictyon group</taxon>
        <taxon>Chlorobium</taxon>
    </lineage>
</organism>
<comment type="caution">
    <text evidence="2">The sequence shown here is derived from an EMBL/GenBank/DDBJ whole genome shotgun (WGS) entry which is preliminary data.</text>
</comment>
<protein>
    <submittedName>
        <fullName evidence="2">Uncharacterized protein</fullName>
    </submittedName>
</protein>
<evidence type="ECO:0000256" key="1">
    <source>
        <dbReference type="SAM" id="MobiDB-lite"/>
    </source>
</evidence>
<evidence type="ECO:0000313" key="2">
    <source>
        <dbReference type="EMBL" id="KUL30156.1"/>
    </source>
</evidence>
<name>A0A101JPQ2_CHLLI</name>
<feature type="region of interest" description="Disordered" evidence="1">
    <location>
        <begin position="11"/>
        <end position="36"/>
    </location>
</feature>
<feature type="compositionally biased region" description="Basic and acidic residues" evidence="1">
    <location>
        <begin position="25"/>
        <end position="36"/>
    </location>
</feature>
<dbReference type="Proteomes" id="UP000053937">
    <property type="component" value="Unassembled WGS sequence"/>
</dbReference>
<evidence type="ECO:0000313" key="3">
    <source>
        <dbReference type="Proteomes" id="UP000053937"/>
    </source>
</evidence>
<keyword evidence="3" id="KW-1185">Reference proteome</keyword>
<proteinExistence type="predicted"/>